<protein>
    <submittedName>
        <fullName evidence="1">Uncharacterized protein</fullName>
    </submittedName>
</protein>
<keyword evidence="2" id="KW-1185">Reference proteome</keyword>
<gene>
    <name evidence="1" type="ORF">GGR16_004154</name>
</gene>
<dbReference type="AlphaFoldDB" id="A0A840C9Y6"/>
<evidence type="ECO:0000313" key="2">
    <source>
        <dbReference type="Proteomes" id="UP000577362"/>
    </source>
</evidence>
<reference evidence="1 2" key="1">
    <citation type="submission" date="2020-08" db="EMBL/GenBank/DDBJ databases">
        <title>Genomic Encyclopedia of Type Strains, Phase IV (KMG-IV): sequencing the most valuable type-strain genomes for metagenomic binning, comparative biology and taxonomic classification.</title>
        <authorList>
            <person name="Goeker M."/>
        </authorList>
    </citation>
    <scope>NUCLEOTIDE SEQUENCE [LARGE SCALE GENOMIC DNA]</scope>
    <source>
        <strain evidence="1 2">DSM 103737</strain>
    </source>
</reference>
<organism evidence="1 2">
    <name type="scientific">Chelatococcus caeni</name>
    <dbReference type="NCBI Taxonomy" id="1348468"/>
    <lineage>
        <taxon>Bacteria</taxon>
        <taxon>Pseudomonadati</taxon>
        <taxon>Pseudomonadota</taxon>
        <taxon>Alphaproteobacteria</taxon>
        <taxon>Hyphomicrobiales</taxon>
        <taxon>Chelatococcaceae</taxon>
        <taxon>Chelatococcus</taxon>
    </lineage>
</organism>
<accession>A0A840C9Y6</accession>
<evidence type="ECO:0000313" key="1">
    <source>
        <dbReference type="EMBL" id="MBB4019107.1"/>
    </source>
</evidence>
<dbReference type="EMBL" id="JACIEN010000006">
    <property type="protein sequence ID" value="MBB4019107.1"/>
    <property type="molecule type" value="Genomic_DNA"/>
</dbReference>
<dbReference type="Proteomes" id="UP000577362">
    <property type="component" value="Unassembled WGS sequence"/>
</dbReference>
<dbReference type="RefSeq" id="WP_157672253.1">
    <property type="nucleotide sequence ID" value="NZ_JACIEN010000006.1"/>
</dbReference>
<comment type="caution">
    <text evidence="1">The sequence shown here is derived from an EMBL/GenBank/DDBJ whole genome shotgun (WGS) entry which is preliminary data.</text>
</comment>
<name>A0A840C9Y6_9HYPH</name>
<proteinExistence type="predicted"/>
<sequence>MSIVVLSVVDIASTPEGAVSLDPAHIVQCNMKFKRQDAAPVWRGLPVCVQLAREIGMRKRHRARR</sequence>